<dbReference type="AlphaFoldDB" id="A0A7J5TVL1"/>
<feature type="domain" description="Phosphatidic acid phosphatase type 2/haloperoxidase" evidence="1">
    <location>
        <begin position="104"/>
        <end position="226"/>
    </location>
</feature>
<organism evidence="2 3">
    <name type="scientific">Rudanella paleaurantiibacter</name>
    <dbReference type="NCBI Taxonomy" id="2614655"/>
    <lineage>
        <taxon>Bacteria</taxon>
        <taxon>Pseudomonadati</taxon>
        <taxon>Bacteroidota</taxon>
        <taxon>Cytophagia</taxon>
        <taxon>Cytophagales</taxon>
        <taxon>Cytophagaceae</taxon>
        <taxon>Rudanella</taxon>
    </lineage>
</organism>
<gene>
    <name evidence="2" type="ORF">F5984_19630</name>
</gene>
<accession>A0A7J5TVL1</accession>
<dbReference type="InterPro" id="IPR000326">
    <property type="entry name" value="PAP2/HPO"/>
</dbReference>
<evidence type="ECO:0000259" key="1">
    <source>
        <dbReference type="SMART" id="SM00014"/>
    </source>
</evidence>
<dbReference type="SUPFAM" id="SSF48317">
    <property type="entry name" value="Acid phosphatase/Vanadium-dependent haloperoxidase"/>
    <property type="match status" value="1"/>
</dbReference>
<dbReference type="InterPro" id="IPR036938">
    <property type="entry name" value="PAP2/HPO_sf"/>
</dbReference>
<comment type="caution">
    <text evidence="2">The sequence shown here is derived from an EMBL/GenBank/DDBJ whole genome shotgun (WGS) entry which is preliminary data.</text>
</comment>
<protein>
    <submittedName>
        <fullName evidence="2">Phosphatase PAP2 family protein</fullName>
    </submittedName>
</protein>
<dbReference type="Proteomes" id="UP000488299">
    <property type="component" value="Unassembled WGS sequence"/>
</dbReference>
<proteinExistence type="predicted"/>
<dbReference type="Pfam" id="PF01569">
    <property type="entry name" value="PAP2"/>
    <property type="match status" value="1"/>
</dbReference>
<reference evidence="2 3" key="1">
    <citation type="submission" date="2019-10" db="EMBL/GenBank/DDBJ databases">
        <title>Rudanella paleaurantiibacter sp. nov., isolated from sludge.</title>
        <authorList>
            <person name="Xu S.Q."/>
        </authorList>
    </citation>
    <scope>NUCLEOTIDE SEQUENCE [LARGE SCALE GENOMIC DNA]</scope>
    <source>
        <strain evidence="2 3">HX-22-17</strain>
    </source>
</reference>
<evidence type="ECO:0000313" key="2">
    <source>
        <dbReference type="EMBL" id="KAB7728190.1"/>
    </source>
</evidence>
<dbReference type="Gene3D" id="1.20.144.10">
    <property type="entry name" value="Phosphatidic acid phosphatase type 2/haloperoxidase"/>
    <property type="match status" value="1"/>
</dbReference>
<dbReference type="SMART" id="SM00014">
    <property type="entry name" value="acidPPc"/>
    <property type="match status" value="1"/>
</dbReference>
<keyword evidence="3" id="KW-1185">Reference proteome</keyword>
<dbReference type="EMBL" id="WELI01000009">
    <property type="protein sequence ID" value="KAB7728190.1"/>
    <property type="molecule type" value="Genomic_DNA"/>
</dbReference>
<name>A0A7J5TVL1_9BACT</name>
<evidence type="ECO:0000313" key="3">
    <source>
        <dbReference type="Proteomes" id="UP000488299"/>
    </source>
</evidence>
<sequence>MNLMAQPLVPRDSVYQLQTGREIRLLALGLAANGAALLIGQGQSGLTEAQIAQLDPQSINAFDRGATRNWSPKAARLSDLTLLGTVGVVGLTGLPTLRQKKWFTVPLLYAQTMLLTLGTVDIVKEVALRNRPFVYHAAAPLSEKMDRDARRAFFSGHASVSFASAVFASTVFGHYFPVSKLKPVVWVGSLGLATTTALLRYEAGKHFPTDLLVGAAVGSAAGWLVPRLHRPRAGSKAYSMRVTPWTNGVANGVYVQVALP</sequence>